<dbReference type="AlphaFoldDB" id="A0A940P4I6"/>
<dbReference type="InterPro" id="IPR024465">
    <property type="entry name" value="DUF2399"/>
</dbReference>
<evidence type="ECO:0000313" key="4">
    <source>
        <dbReference type="Proteomes" id="UP000674938"/>
    </source>
</evidence>
<dbReference type="Pfam" id="PF11796">
    <property type="entry name" value="DUF3323"/>
    <property type="match status" value="1"/>
</dbReference>
<name>A0A940P4I6_9ENTE</name>
<protein>
    <submittedName>
        <fullName evidence="3">DUF2399 domain-containing protein</fullName>
    </submittedName>
</protein>
<sequence length="414" mass="46888">MSKVQAQQFFKQDVFRILAKELWRRYYHKGEFGGSVGLGLFKEVDTEPLRGLLGLTSLAWSKKKSLSLSTFATAMADSAVAWTLVEFVETVWQPLVLKTDVVAQENADFQQFKAELEQIAPVYLKLLTDKQVYEWFQSETVSLADFRLVAKALKHLPTDYLRIPVFAYEQSGDAHAFDSGMPAERLLLQILAGQSQKEERVGFLAEVEAKNDLLNEFYLLRDDILNFAAIRGLVATSDGEINEMWRQASLQGCSWNVPLKEILRMDEIRPMSGDKVLIVENSGIYSILIDLLPHVPIICSSGQFVYAIWQLLRKLVASGTHLYYCGDCDPEGLLMAQRVFDTFPAMAHTVGMSLENYQYAVRPSEISPQRLKQLRHIRQPELKLVADKIATSGIALQEGMIDQLIAEVRQVFQE</sequence>
<dbReference type="Pfam" id="PF09664">
    <property type="entry name" value="DUF2399"/>
    <property type="match status" value="1"/>
</dbReference>
<dbReference type="RefSeq" id="WP_209526397.1">
    <property type="nucleotide sequence ID" value="NZ_JAEEGA010000004.1"/>
</dbReference>
<gene>
    <name evidence="3" type="ORF">I6N95_07745</name>
</gene>
<comment type="caution">
    <text evidence="3">The sequence shown here is derived from an EMBL/GenBank/DDBJ whole genome shotgun (WGS) entry which is preliminary data.</text>
</comment>
<feature type="domain" description="Conserved hypothetical protein CHP02679 N terminus" evidence="2">
    <location>
        <begin position="33"/>
        <end position="233"/>
    </location>
</feature>
<dbReference type="InterPro" id="IPR036078">
    <property type="entry name" value="Spo11/TopoVI_A_sf"/>
</dbReference>
<dbReference type="SUPFAM" id="SSF56726">
    <property type="entry name" value="DNA topoisomerase IV, alpha subunit"/>
    <property type="match status" value="1"/>
</dbReference>
<evidence type="ECO:0000259" key="1">
    <source>
        <dbReference type="Pfam" id="PF09664"/>
    </source>
</evidence>
<organism evidence="3 4">
    <name type="scientific">Vagococcus allomyrinae</name>
    <dbReference type="NCBI Taxonomy" id="2794353"/>
    <lineage>
        <taxon>Bacteria</taxon>
        <taxon>Bacillati</taxon>
        <taxon>Bacillota</taxon>
        <taxon>Bacilli</taxon>
        <taxon>Lactobacillales</taxon>
        <taxon>Enterococcaceae</taxon>
        <taxon>Vagococcus</taxon>
    </lineage>
</organism>
<dbReference type="EMBL" id="JAEEGA010000004">
    <property type="protein sequence ID" value="MBP1040895.1"/>
    <property type="molecule type" value="Genomic_DNA"/>
</dbReference>
<dbReference type="Proteomes" id="UP000674938">
    <property type="component" value="Unassembled WGS sequence"/>
</dbReference>
<dbReference type="GO" id="GO:0003677">
    <property type="term" value="F:DNA binding"/>
    <property type="evidence" value="ECO:0007669"/>
    <property type="project" value="InterPro"/>
</dbReference>
<evidence type="ECO:0000313" key="3">
    <source>
        <dbReference type="EMBL" id="MBP1040895.1"/>
    </source>
</evidence>
<reference evidence="3" key="1">
    <citation type="submission" date="2020-12" db="EMBL/GenBank/DDBJ databases">
        <title>Vagococcus allomyrinae sp. nov. and Enterococcus lavae sp. nov., isolated from the larvae of Allomyrina dichotoma.</title>
        <authorList>
            <person name="Lee S.D."/>
        </authorList>
    </citation>
    <scope>NUCLEOTIDE SEQUENCE</scope>
    <source>
        <strain evidence="3">BWB3-3</strain>
    </source>
</reference>
<feature type="domain" description="DUF2399" evidence="1">
    <location>
        <begin position="255"/>
        <end position="407"/>
    </location>
</feature>
<proteinExistence type="predicted"/>
<accession>A0A940P4I6</accession>
<dbReference type="GO" id="GO:0005694">
    <property type="term" value="C:chromosome"/>
    <property type="evidence" value="ECO:0007669"/>
    <property type="project" value="InterPro"/>
</dbReference>
<dbReference type="InterPro" id="IPR024466">
    <property type="entry name" value="CHP02679_N"/>
</dbReference>
<keyword evidence="4" id="KW-1185">Reference proteome</keyword>
<evidence type="ECO:0000259" key="2">
    <source>
        <dbReference type="Pfam" id="PF11796"/>
    </source>
</evidence>